<organism evidence="3 4">
    <name type="scientific">Ignavibacterium album (strain DSM 19864 / JCM 16511 / NBRC 101810 / Mat9-16)</name>
    <dbReference type="NCBI Taxonomy" id="945713"/>
    <lineage>
        <taxon>Bacteria</taxon>
        <taxon>Pseudomonadati</taxon>
        <taxon>Ignavibacteriota</taxon>
        <taxon>Ignavibacteria</taxon>
        <taxon>Ignavibacteriales</taxon>
        <taxon>Ignavibacteriaceae</taxon>
        <taxon>Ignavibacterium</taxon>
    </lineage>
</organism>
<dbReference type="Proteomes" id="UP000007394">
    <property type="component" value="Chromosome"/>
</dbReference>
<accession>I0AP22</accession>
<name>I0AP22_IGNAJ</name>
<dbReference type="AlphaFoldDB" id="I0AP22"/>
<dbReference type="InterPro" id="IPR049279">
    <property type="entry name" value="DUF3108-like"/>
</dbReference>
<reference evidence="3 4" key="1">
    <citation type="journal article" date="2012" name="Front. Microbiol.">
        <title>Complete genome of Ignavibacterium album, a metabolically versatile, flagellated, facultative anaerobe from the phylum Chlorobi.</title>
        <authorList>
            <person name="Liu Z."/>
            <person name="Frigaard N.-U."/>
            <person name="Vogl K."/>
            <person name="Iino T."/>
            <person name="Ohkuma M."/>
            <person name="Overmann J."/>
            <person name="Bryant D.A."/>
        </authorList>
    </citation>
    <scope>NUCLEOTIDE SEQUENCE [LARGE SCALE GENOMIC DNA]</scope>
    <source>
        <strain evidence="4">DSM 19864 / JCM 16511 / NBRC 101810 / Mat9-16</strain>
    </source>
</reference>
<evidence type="ECO:0000259" key="2">
    <source>
        <dbReference type="Pfam" id="PF21347"/>
    </source>
</evidence>
<dbReference type="Pfam" id="PF21347">
    <property type="entry name" value="DUF3108_like"/>
    <property type="match status" value="1"/>
</dbReference>
<dbReference type="OrthoDB" id="574237at2"/>
<dbReference type="eggNOG" id="ENOG502ZDDA">
    <property type="taxonomic scope" value="Bacteria"/>
</dbReference>
<gene>
    <name evidence="3" type="ordered locus">IALB_3026</name>
</gene>
<dbReference type="Gene3D" id="2.40.360.20">
    <property type="match status" value="1"/>
</dbReference>
<dbReference type="KEGG" id="ial:IALB_3026"/>
<feature type="chain" id="PRO_5003624884" description="DUF3108 domain-containing protein" evidence="1">
    <location>
        <begin position="26"/>
        <end position="232"/>
    </location>
</feature>
<dbReference type="RefSeq" id="WP_014561865.1">
    <property type="nucleotide sequence ID" value="NC_017464.1"/>
</dbReference>
<feature type="domain" description="DUF3108" evidence="2">
    <location>
        <begin position="156"/>
        <end position="211"/>
    </location>
</feature>
<dbReference type="HOGENOM" id="CLU_1193524_0_0_10"/>
<evidence type="ECO:0000313" key="3">
    <source>
        <dbReference type="EMBL" id="AFH50729.1"/>
    </source>
</evidence>
<sequence length="232" mass="26871">MKKQTLLYTVLLFALILLQNNSVLQTDNSEITTIKNIISKVDYFPLDNNKELFYDSNFGELKLSIEKKGEIYTTEMISDDFVYRQKLLLKEDGVYIKETYQKIKILLFVNKESKYFYNEPLPRFKYPIIPGQFWEWRGKEFNNDEINTLEIKSASIGFETIKVKAGEFNTMKVITEIESGSGTKNKVTEWLSKDIGIIKSEVEIQGGGLMSFVRDVLGYGTLTFELSEIKNK</sequence>
<keyword evidence="4" id="KW-1185">Reference proteome</keyword>
<dbReference type="STRING" id="945713.IALB_3026"/>
<evidence type="ECO:0000313" key="4">
    <source>
        <dbReference type="Proteomes" id="UP000007394"/>
    </source>
</evidence>
<proteinExistence type="predicted"/>
<keyword evidence="1" id="KW-0732">Signal</keyword>
<protein>
    <recommendedName>
        <fullName evidence="2">DUF3108 domain-containing protein</fullName>
    </recommendedName>
</protein>
<evidence type="ECO:0000256" key="1">
    <source>
        <dbReference type="SAM" id="SignalP"/>
    </source>
</evidence>
<feature type="signal peptide" evidence="1">
    <location>
        <begin position="1"/>
        <end position="25"/>
    </location>
</feature>
<dbReference type="EMBL" id="CP003418">
    <property type="protein sequence ID" value="AFH50729.1"/>
    <property type="molecule type" value="Genomic_DNA"/>
</dbReference>